<evidence type="ECO:0000256" key="9">
    <source>
        <dbReference type="ARBA" id="ARBA00022833"/>
    </source>
</evidence>
<evidence type="ECO:0000256" key="5">
    <source>
        <dbReference type="ARBA" id="ARBA00022679"/>
    </source>
</evidence>
<evidence type="ECO:0000256" key="6">
    <source>
        <dbReference type="ARBA" id="ARBA00022692"/>
    </source>
</evidence>
<keyword evidence="10 13" id="KW-1133">Transmembrane helix</keyword>
<accession>A0A1S3GKP3</accession>
<proteinExistence type="predicted"/>
<dbReference type="InterPro" id="IPR017907">
    <property type="entry name" value="Znf_RING_CS"/>
</dbReference>
<evidence type="ECO:0000256" key="4">
    <source>
        <dbReference type="ARBA" id="ARBA00012483"/>
    </source>
</evidence>
<dbReference type="PROSITE" id="PS50089">
    <property type="entry name" value="ZF_RING_2"/>
    <property type="match status" value="1"/>
</dbReference>
<evidence type="ECO:0000259" key="14">
    <source>
        <dbReference type="PROSITE" id="PS50089"/>
    </source>
</evidence>
<organism evidence="15 16">
    <name type="scientific">Dipodomys ordii</name>
    <name type="common">Ord's kangaroo rat</name>
    <dbReference type="NCBI Taxonomy" id="10020"/>
    <lineage>
        <taxon>Eukaryota</taxon>
        <taxon>Metazoa</taxon>
        <taxon>Chordata</taxon>
        <taxon>Craniata</taxon>
        <taxon>Vertebrata</taxon>
        <taxon>Euteleostomi</taxon>
        <taxon>Mammalia</taxon>
        <taxon>Eutheria</taxon>
        <taxon>Euarchontoglires</taxon>
        <taxon>Glires</taxon>
        <taxon>Rodentia</taxon>
        <taxon>Castorimorpha</taxon>
        <taxon>Heteromyidae</taxon>
        <taxon>Dipodomyinae</taxon>
        <taxon>Dipodomys</taxon>
    </lineage>
</organism>
<dbReference type="GO" id="GO:0070534">
    <property type="term" value="P:protein K63-linked ubiquitination"/>
    <property type="evidence" value="ECO:0007669"/>
    <property type="project" value="TreeGrafter"/>
</dbReference>
<gene>
    <name evidence="16" type="primary">Rnf186</name>
</gene>
<comment type="subcellular location">
    <subcellularLocation>
        <location evidence="2">Endomembrane system</location>
    </subcellularLocation>
</comment>
<evidence type="ECO:0000313" key="15">
    <source>
        <dbReference type="Proteomes" id="UP000081671"/>
    </source>
</evidence>
<evidence type="ECO:0000313" key="16">
    <source>
        <dbReference type="RefSeq" id="XP_012888809.1"/>
    </source>
</evidence>
<feature type="transmembrane region" description="Helical" evidence="13">
    <location>
        <begin position="222"/>
        <end position="241"/>
    </location>
</feature>
<dbReference type="PROSITE" id="PS00518">
    <property type="entry name" value="ZF_RING_1"/>
    <property type="match status" value="1"/>
</dbReference>
<reference evidence="16" key="1">
    <citation type="submission" date="2025-08" db="UniProtKB">
        <authorList>
            <consortium name="RefSeq"/>
        </authorList>
    </citation>
    <scope>IDENTIFICATION</scope>
    <source>
        <tissue evidence="16">Kidney</tissue>
    </source>
</reference>
<dbReference type="Pfam" id="PF13445">
    <property type="entry name" value="zf-RING_UBOX"/>
    <property type="match status" value="1"/>
</dbReference>
<keyword evidence="6 13" id="KW-0812">Transmembrane</keyword>
<evidence type="ECO:0000256" key="2">
    <source>
        <dbReference type="ARBA" id="ARBA00004308"/>
    </source>
</evidence>
<keyword evidence="5" id="KW-0808">Transferase</keyword>
<dbReference type="GO" id="GO:0051865">
    <property type="term" value="P:protein autoubiquitination"/>
    <property type="evidence" value="ECO:0007669"/>
    <property type="project" value="TreeGrafter"/>
</dbReference>
<protein>
    <recommendedName>
        <fullName evidence="4">RING-type E3 ubiquitin transferase</fullName>
        <ecNumber evidence="4">2.3.2.27</ecNumber>
    </recommendedName>
</protein>
<dbReference type="RefSeq" id="XP_012888809.1">
    <property type="nucleotide sequence ID" value="XM_013033355.1"/>
</dbReference>
<evidence type="ECO:0000256" key="3">
    <source>
        <dbReference type="ARBA" id="ARBA00004906"/>
    </source>
</evidence>
<dbReference type="FunFam" id="3.30.40.10:FF:000197">
    <property type="entry name" value="E3 ubiquitin-protein ligase RNF152"/>
    <property type="match status" value="1"/>
</dbReference>
<dbReference type="SMART" id="SM00184">
    <property type="entry name" value="RING"/>
    <property type="match status" value="1"/>
</dbReference>
<dbReference type="CTD" id="54546"/>
<dbReference type="FunCoup" id="A0A1S3GKP3">
    <property type="interactions" value="151"/>
</dbReference>
<evidence type="ECO:0000256" key="13">
    <source>
        <dbReference type="SAM" id="Phobius"/>
    </source>
</evidence>
<dbReference type="GO" id="GO:0005789">
    <property type="term" value="C:endoplasmic reticulum membrane"/>
    <property type="evidence" value="ECO:0007669"/>
    <property type="project" value="TreeGrafter"/>
</dbReference>
<dbReference type="Gene3D" id="3.30.40.10">
    <property type="entry name" value="Zinc/RING finger domain, C3HC4 (zinc finger)"/>
    <property type="match status" value="1"/>
</dbReference>
<dbReference type="PANTHER" id="PTHR22791:SF28">
    <property type="entry name" value="E3 UBIQUITIN-PROTEIN LIGASE RNF186"/>
    <property type="match status" value="1"/>
</dbReference>
<dbReference type="GO" id="GO:0070585">
    <property type="term" value="P:protein localization to mitochondrion"/>
    <property type="evidence" value="ECO:0007669"/>
    <property type="project" value="TreeGrafter"/>
</dbReference>
<dbReference type="GO" id="GO:0070059">
    <property type="term" value="P:intrinsic apoptotic signaling pathway in response to endoplasmic reticulum stress"/>
    <property type="evidence" value="ECO:0007669"/>
    <property type="project" value="TreeGrafter"/>
</dbReference>
<keyword evidence="9" id="KW-0862">Zinc</keyword>
<comment type="catalytic activity">
    <reaction evidence="1">
        <text>S-ubiquitinyl-[E2 ubiquitin-conjugating enzyme]-L-cysteine + [acceptor protein]-L-lysine = [E2 ubiquitin-conjugating enzyme]-L-cysteine + N(6)-ubiquitinyl-[acceptor protein]-L-lysine.</text>
        <dbReference type="EC" id="2.3.2.27"/>
    </reaction>
</comment>
<dbReference type="GO" id="GO:0061630">
    <property type="term" value="F:ubiquitin protein ligase activity"/>
    <property type="evidence" value="ECO:0007669"/>
    <property type="project" value="UniProtKB-EC"/>
</dbReference>
<dbReference type="InterPro" id="IPR051435">
    <property type="entry name" value="RING_finger_E3_ubiq-ligases"/>
</dbReference>
<evidence type="ECO:0000256" key="12">
    <source>
        <dbReference type="PROSITE-ProRule" id="PRU00175"/>
    </source>
</evidence>
<feature type="transmembrane region" description="Helical" evidence="13">
    <location>
        <begin position="197"/>
        <end position="216"/>
    </location>
</feature>
<keyword evidence="11 13" id="KW-0472">Membrane</keyword>
<evidence type="ECO:0000256" key="10">
    <source>
        <dbReference type="ARBA" id="ARBA00022989"/>
    </source>
</evidence>
<dbReference type="OrthoDB" id="252722at2759"/>
<dbReference type="SUPFAM" id="SSF57850">
    <property type="entry name" value="RING/U-box"/>
    <property type="match status" value="1"/>
</dbReference>
<dbReference type="EC" id="2.3.2.27" evidence="4"/>
<name>A0A1S3GKP3_DIPOR</name>
<dbReference type="PANTHER" id="PTHR22791">
    <property type="entry name" value="RING-TYPE DOMAIN-CONTAINING PROTEIN"/>
    <property type="match status" value="1"/>
</dbReference>
<evidence type="ECO:0000256" key="11">
    <source>
        <dbReference type="ARBA" id="ARBA00023136"/>
    </source>
</evidence>
<dbReference type="InterPro" id="IPR027370">
    <property type="entry name" value="Znf-RING_euk"/>
</dbReference>
<dbReference type="InterPro" id="IPR013083">
    <property type="entry name" value="Znf_RING/FYVE/PHD"/>
</dbReference>
<keyword evidence="8 12" id="KW-0863">Zinc-finger</keyword>
<dbReference type="GO" id="GO:0008270">
    <property type="term" value="F:zinc ion binding"/>
    <property type="evidence" value="ECO:0007669"/>
    <property type="project" value="UniProtKB-KW"/>
</dbReference>
<dbReference type="GO" id="GO:0043161">
    <property type="term" value="P:proteasome-mediated ubiquitin-dependent protein catabolic process"/>
    <property type="evidence" value="ECO:0007669"/>
    <property type="project" value="TreeGrafter"/>
</dbReference>
<feature type="domain" description="RING-type" evidence="14">
    <location>
        <begin position="82"/>
        <end position="128"/>
    </location>
</feature>
<dbReference type="AlphaFoldDB" id="A0A1S3GKP3"/>
<evidence type="ECO:0000256" key="8">
    <source>
        <dbReference type="ARBA" id="ARBA00022771"/>
    </source>
</evidence>
<evidence type="ECO:0000256" key="1">
    <source>
        <dbReference type="ARBA" id="ARBA00000900"/>
    </source>
</evidence>
<dbReference type="InterPro" id="IPR001841">
    <property type="entry name" value="Znf_RING"/>
</dbReference>
<dbReference type="InParanoid" id="A0A1S3GKP3"/>
<dbReference type="GO" id="GO:0035519">
    <property type="term" value="P:protein K29-linked ubiquitination"/>
    <property type="evidence" value="ECO:0007669"/>
    <property type="project" value="TreeGrafter"/>
</dbReference>
<keyword evidence="7" id="KW-0479">Metal-binding</keyword>
<dbReference type="Proteomes" id="UP000081671">
    <property type="component" value="Unplaced"/>
</dbReference>
<comment type="pathway">
    <text evidence="3">Protein modification; protein ubiquitination.</text>
</comment>
<sequence>MDVPCPGWKAIQVSATSADIPCGCPGSELWCPADSEPRMSCTEALKPPQPSSSGGITTPAIAATMPGPAGHHRCSMESDLECLVCREPYNCARSPKLLSCQHTFCAVCLKLLLCVQEDTWSITCPLCRKVTAVPGGLICSLRDEEAVVGRLVRPGAEVRLCPQGLTGSTAFAPRHSSLVGEDEQDALSANRVAARRLAVHLLLLVLLIILILPFIYPGIIRWVLACIIALALLMSTLFCCYPQSQASCWPCSKTSFCGQQKHSQIASIA</sequence>
<evidence type="ECO:0000256" key="7">
    <source>
        <dbReference type="ARBA" id="ARBA00022723"/>
    </source>
</evidence>
<dbReference type="KEGG" id="dord:105998581"/>
<keyword evidence="15" id="KW-1185">Reference proteome</keyword>
<dbReference type="GeneID" id="105998581"/>